<dbReference type="OrthoDB" id="337581at2759"/>
<dbReference type="InterPro" id="IPR003021">
    <property type="entry name" value="Rad1_Rec1_Rad17"/>
</dbReference>
<reference evidence="13" key="1">
    <citation type="journal article" date="2017" name="bioRxiv">
        <title>Conservation of a gene cluster reveals novel cercosporin biosynthetic mechanisms and extends production to the genus Colletotrichum.</title>
        <authorList>
            <person name="de Jonge R."/>
            <person name="Ebert M.K."/>
            <person name="Huitt-Roehl C.R."/>
            <person name="Pal P."/>
            <person name="Suttle J.C."/>
            <person name="Spanner R.E."/>
            <person name="Neubauer J.D."/>
            <person name="Jurick W.M.II."/>
            <person name="Stott K.A."/>
            <person name="Secor G.A."/>
            <person name="Thomma B.P.H.J."/>
            <person name="Van de Peer Y."/>
            <person name="Townsend C.A."/>
            <person name="Bolton M.D."/>
        </authorList>
    </citation>
    <scope>NUCLEOTIDE SEQUENCE [LARGE SCALE GENOMIC DNA]</scope>
    <source>
        <strain evidence="13">CBS538.71</strain>
    </source>
</reference>
<dbReference type="GO" id="GO:0030896">
    <property type="term" value="C:checkpoint clamp complex"/>
    <property type="evidence" value="ECO:0007669"/>
    <property type="project" value="TreeGrafter"/>
</dbReference>
<accession>A0A2S6BT16</accession>
<comment type="similarity">
    <text evidence="4">Belongs to the rad1 family.</text>
</comment>
<keyword evidence="9" id="KW-0234">DNA repair</keyword>
<dbReference type="InterPro" id="IPR007915">
    <property type="entry name" value="TMEM258/Ost5"/>
</dbReference>
<dbReference type="InterPro" id="IPR046938">
    <property type="entry name" value="DNA_clamp_sf"/>
</dbReference>
<evidence type="ECO:0000256" key="8">
    <source>
        <dbReference type="ARBA" id="ARBA00023136"/>
    </source>
</evidence>
<dbReference type="GO" id="GO:0006281">
    <property type="term" value="P:DNA repair"/>
    <property type="evidence" value="ECO:0007669"/>
    <property type="project" value="UniProtKB-KW"/>
</dbReference>
<keyword evidence="6" id="KW-0227">DNA damage</keyword>
<evidence type="ECO:0000256" key="3">
    <source>
        <dbReference type="ARBA" id="ARBA00009825"/>
    </source>
</evidence>
<feature type="transmembrane region" description="Helical" evidence="11">
    <location>
        <begin position="57"/>
        <end position="79"/>
    </location>
</feature>
<evidence type="ECO:0000256" key="1">
    <source>
        <dbReference type="ARBA" id="ARBA00004123"/>
    </source>
</evidence>
<sequence>MSEQSLHALWEASANSQFVPNVGKDAQFLVGFVLLSIGFVLTALFGLNLSVKNLPILAVPASLAFAFGSVYMICAVGVVRQVKLHLDKRRTQSPLEDLDIGPTPPAATKRKYKRRFHPVTSTLFILSCGLTAFFAILLLLRCISFSKTATVRITPEGLRFSTEEGSVMEAFIHLEKNLFTSYKYNIPDAPPSSQDDPPEHPIFEVNLVALLETLNIFSVSDPSTAKRSDEYSAFAAHRLNRHANQNAFNNPLHVAGICTFTYDGEGSPLSVHMSEAGVTTTCDLTTYEAEVSEEIPFQREHLALKTIMRSTFLLDALSELNNMGPQHLTIQANPDSRTANISLSASGPLGSSTVDYATDTLSETPILETFQCPAKTSASFKFSCMKAAQRAMQAASKVSVRLDEECVLSLQFLVEVGVGDGDGAAFVDFRIVPLVNGEAEYDEDDGEGSEGSAY</sequence>
<dbReference type="SUPFAM" id="SSF55979">
    <property type="entry name" value="DNA clamp"/>
    <property type="match status" value="1"/>
</dbReference>
<comment type="subcellular location">
    <subcellularLocation>
        <location evidence="2">Membrane</location>
        <topology evidence="2">Multi-pass membrane protein</topology>
    </subcellularLocation>
    <subcellularLocation>
        <location evidence="1">Nucleus</location>
    </subcellularLocation>
</comment>
<dbReference type="GO" id="GO:0000077">
    <property type="term" value="P:DNA damage checkpoint signaling"/>
    <property type="evidence" value="ECO:0007669"/>
    <property type="project" value="InterPro"/>
</dbReference>
<comment type="caution">
    <text evidence="12">The sequence shown here is derived from an EMBL/GenBank/DDBJ whole genome shotgun (WGS) entry which is preliminary data.</text>
</comment>
<dbReference type="Gene3D" id="3.70.10.10">
    <property type="match status" value="1"/>
</dbReference>
<feature type="transmembrane region" description="Helical" evidence="11">
    <location>
        <begin position="119"/>
        <end position="140"/>
    </location>
</feature>
<dbReference type="Proteomes" id="UP000237631">
    <property type="component" value="Unassembled WGS sequence"/>
</dbReference>
<evidence type="ECO:0000256" key="10">
    <source>
        <dbReference type="ARBA" id="ARBA00023242"/>
    </source>
</evidence>
<evidence type="ECO:0000256" key="5">
    <source>
        <dbReference type="ARBA" id="ARBA00022692"/>
    </source>
</evidence>
<dbReference type="Pfam" id="PF05251">
    <property type="entry name" value="Ost5"/>
    <property type="match status" value="1"/>
</dbReference>
<keyword evidence="7 11" id="KW-1133">Transmembrane helix</keyword>
<dbReference type="PANTHER" id="PTHR10870:SF0">
    <property type="entry name" value="CELL CYCLE CHECKPOINT PROTEIN RAD1"/>
    <property type="match status" value="1"/>
</dbReference>
<comment type="similarity">
    <text evidence="3">Belongs to the OST5 family.</text>
</comment>
<dbReference type="GO" id="GO:0008250">
    <property type="term" value="C:oligosaccharyltransferase complex"/>
    <property type="evidence" value="ECO:0007669"/>
    <property type="project" value="InterPro"/>
</dbReference>
<dbReference type="STRING" id="357750.A0A2S6BT16"/>
<keyword evidence="8 11" id="KW-0472">Membrane</keyword>
<dbReference type="PANTHER" id="PTHR10870">
    <property type="entry name" value="CELL CYCLE CHECKPOINT PROTEIN RAD1"/>
    <property type="match status" value="1"/>
</dbReference>
<gene>
    <name evidence="12" type="ORF">CBER1_05737</name>
</gene>
<dbReference type="PRINTS" id="PR01245">
    <property type="entry name" value="RAD1REC1"/>
</dbReference>
<protein>
    <submittedName>
        <fullName evidence="12">Uncharacterized protein</fullName>
    </submittedName>
</protein>
<proteinExistence type="inferred from homology"/>
<dbReference type="EMBL" id="PNEN01001780">
    <property type="protein sequence ID" value="PPJ50617.1"/>
    <property type="molecule type" value="Genomic_DNA"/>
</dbReference>
<evidence type="ECO:0000256" key="11">
    <source>
        <dbReference type="SAM" id="Phobius"/>
    </source>
</evidence>
<dbReference type="Pfam" id="PF02144">
    <property type="entry name" value="Rad1"/>
    <property type="match status" value="1"/>
</dbReference>
<evidence type="ECO:0000256" key="7">
    <source>
        <dbReference type="ARBA" id="ARBA00022989"/>
    </source>
</evidence>
<keyword evidence="13" id="KW-1185">Reference proteome</keyword>
<dbReference type="AlphaFoldDB" id="A0A2S6BT16"/>
<feature type="transmembrane region" description="Helical" evidence="11">
    <location>
        <begin position="28"/>
        <end position="51"/>
    </location>
</feature>
<organism evidence="12 13">
    <name type="scientific">Cercospora berteroae</name>
    <dbReference type="NCBI Taxonomy" id="357750"/>
    <lineage>
        <taxon>Eukaryota</taxon>
        <taxon>Fungi</taxon>
        <taxon>Dikarya</taxon>
        <taxon>Ascomycota</taxon>
        <taxon>Pezizomycotina</taxon>
        <taxon>Dothideomycetes</taxon>
        <taxon>Dothideomycetidae</taxon>
        <taxon>Mycosphaerellales</taxon>
        <taxon>Mycosphaerellaceae</taxon>
        <taxon>Cercospora</taxon>
    </lineage>
</organism>
<evidence type="ECO:0000313" key="13">
    <source>
        <dbReference type="Proteomes" id="UP000237631"/>
    </source>
</evidence>
<keyword evidence="10" id="KW-0539">Nucleus</keyword>
<evidence type="ECO:0000256" key="4">
    <source>
        <dbReference type="ARBA" id="ARBA00010991"/>
    </source>
</evidence>
<name>A0A2S6BT16_9PEZI</name>
<evidence type="ECO:0000256" key="9">
    <source>
        <dbReference type="ARBA" id="ARBA00023204"/>
    </source>
</evidence>
<evidence type="ECO:0000256" key="2">
    <source>
        <dbReference type="ARBA" id="ARBA00004141"/>
    </source>
</evidence>
<evidence type="ECO:0000256" key="6">
    <source>
        <dbReference type="ARBA" id="ARBA00022763"/>
    </source>
</evidence>
<keyword evidence="5 11" id="KW-0812">Transmembrane</keyword>
<evidence type="ECO:0000313" key="12">
    <source>
        <dbReference type="EMBL" id="PPJ50617.1"/>
    </source>
</evidence>